<dbReference type="AlphaFoldDB" id="A0A813EC39"/>
<evidence type="ECO:0000313" key="2">
    <source>
        <dbReference type="EMBL" id="CAE8597811.1"/>
    </source>
</evidence>
<sequence>MFNMLVTTKDENQKGLIELHGFLLALKRAAGNVGTGPSEGNAGTSEGTTTPAVAAVAAGAPQFDQGFLNDLYQLLAAAGNPQLATAQSQQVGTSQPPSPSLLPTSLFTQLQAAAAGFLAPTAGVPQLAAAQSQHFGTYQNPQQAAAAGYLAAIAGVPQQPAAQSKQVGTYPHPQQAAAAGYLAAIAGVPQQPAAQSKQVGTYPRPQQTAAAGYLAPTAGNPQRAAVQSQQVGTYQRPQQTAATRTIMGSTSFAASPGQYPMQPSASHMQYQPAQVQNNLDQEPFHQEGSNHSDAQLVLARKKGPGKPSGHGTSRANSKIPKVPTEQEYKTSRTKYCGC</sequence>
<keyword evidence="3" id="KW-1185">Reference proteome</keyword>
<dbReference type="EMBL" id="CAJNNV010009789">
    <property type="protein sequence ID" value="CAE8597811.1"/>
    <property type="molecule type" value="Genomic_DNA"/>
</dbReference>
<proteinExistence type="predicted"/>
<feature type="region of interest" description="Disordered" evidence="1">
    <location>
        <begin position="299"/>
        <end position="338"/>
    </location>
</feature>
<gene>
    <name evidence="2" type="ORF">PGLA1383_LOCUS16240</name>
</gene>
<dbReference type="Proteomes" id="UP000654075">
    <property type="component" value="Unassembled WGS sequence"/>
</dbReference>
<protein>
    <submittedName>
        <fullName evidence="2">Uncharacterized protein</fullName>
    </submittedName>
</protein>
<evidence type="ECO:0000313" key="3">
    <source>
        <dbReference type="Proteomes" id="UP000654075"/>
    </source>
</evidence>
<accession>A0A813EC39</accession>
<name>A0A813EC39_POLGL</name>
<reference evidence="2" key="1">
    <citation type="submission" date="2021-02" db="EMBL/GenBank/DDBJ databases">
        <authorList>
            <person name="Dougan E. K."/>
            <person name="Rhodes N."/>
            <person name="Thang M."/>
            <person name="Chan C."/>
        </authorList>
    </citation>
    <scope>NUCLEOTIDE SEQUENCE</scope>
</reference>
<comment type="caution">
    <text evidence="2">The sequence shown here is derived from an EMBL/GenBank/DDBJ whole genome shotgun (WGS) entry which is preliminary data.</text>
</comment>
<organism evidence="2 3">
    <name type="scientific">Polarella glacialis</name>
    <name type="common">Dinoflagellate</name>
    <dbReference type="NCBI Taxonomy" id="89957"/>
    <lineage>
        <taxon>Eukaryota</taxon>
        <taxon>Sar</taxon>
        <taxon>Alveolata</taxon>
        <taxon>Dinophyceae</taxon>
        <taxon>Suessiales</taxon>
        <taxon>Suessiaceae</taxon>
        <taxon>Polarella</taxon>
    </lineage>
</organism>
<evidence type="ECO:0000256" key="1">
    <source>
        <dbReference type="SAM" id="MobiDB-lite"/>
    </source>
</evidence>